<gene>
    <name evidence="2" type="ORF">EV199_1974</name>
</gene>
<evidence type="ECO:0000313" key="3">
    <source>
        <dbReference type="Proteomes" id="UP000293874"/>
    </source>
</evidence>
<dbReference type="Gene3D" id="3.20.20.80">
    <property type="entry name" value="Glycosidases"/>
    <property type="match status" value="1"/>
</dbReference>
<dbReference type="Proteomes" id="UP000293874">
    <property type="component" value="Unassembled WGS sequence"/>
</dbReference>
<dbReference type="RefSeq" id="WP_130540415.1">
    <property type="nucleotide sequence ID" value="NZ_CP042431.1"/>
</dbReference>
<reference evidence="2 3" key="1">
    <citation type="submission" date="2019-02" db="EMBL/GenBank/DDBJ databases">
        <title>Genomic Encyclopedia of Type Strains, Phase IV (KMG-IV): sequencing the most valuable type-strain genomes for metagenomic binning, comparative biology and taxonomic classification.</title>
        <authorList>
            <person name="Goeker M."/>
        </authorList>
    </citation>
    <scope>NUCLEOTIDE SEQUENCE [LARGE SCALE GENOMIC DNA]</scope>
    <source>
        <strain evidence="2 3">DSM 18116</strain>
    </source>
</reference>
<sequence length="326" mass="36137">MKQVLVPLILIVILAAAAAYAAMPRKQAKPVSGNGHAAFKWAGAWQPSRKSAGDGIIKLDIKIGQSLTLPKESLANVIFNVQNKFPGSAPWATWAVGDLSRITPAYPGISDATHEAWLYYMDRIGVRVFLEVFPFKANPKKGITATDIPAEMESWLKKFKHHRCVVGMGIELEYFGKATDSAVAVWDAKLKSIKSSYRLFLRHYNADYMPPSYRGKGDLIFINDASEGKLDELNKSFADWANRFAPTACAFQLGYPADEDGMNGSAELGWWRLGDPVKDWGDSILPLIKDPKQELGFIWVTAQSGKSYNANWDLTRGAKIPALRKK</sequence>
<protein>
    <recommendedName>
        <fullName evidence="4">Glycoside hydrolase family 5 domain-containing protein</fullName>
    </recommendedName>
</protein>
<accession>A0A4V2F255</accession>
<feature type="signal peptide" evidence="1">
    <location>
        <begin position="1"/>
        <end position="21"/>
    </location>
</feature>
<evidence type="ECO:0000313" key="2">
    <source>
        <dbReference type="EMBL" id="RZS76097.1"/>
    </source>
</evidence>
<proteinExistence type="predicted"/>
<organism evidence="2 3">
    <name type="scientific">Pseudobacter ginsenosidimutans</name>
    <dbReference type="NCBI Taxonomy" id="661488"/>
    <lineage>
        <taxon>Bacteria</taxon>
        <taxon>Pseudomonadati</taxon>
        <taxon>Bacteroidota</taxon>
        <taxon>Chitinophagia</taxon>
        <taxon>Chitinophagales</taxon>
        <taxon>Chitinophagaceae</taxon>
        <taxon>Pseudobacter</taxon>
    </lineage>
</organism>
<evidence type="ECO:0000256" key="1">
    <source>
        <dbReference type="SAM" id="SignalP"/>
    </source>
</evidence>
<feature type="chain" id="PRO_5020589882" description="Glycoside hydrolase family 5 domain-containing protein" evidence="1">
    <location>
        <begin position="22"/>
        <end position="326"/>
    </location>
</feature>
<keyword evidence="3" id="KW-1185">Reference proteome</keyword>
<dbReference type="EMBL" id="SGXA01000001">
    <property type="protein sequence ID" value="RZS76097.1"/>
    <property type="molecule type" value="Genomic_DNA"/>
</dbReference>
<name>A0A4V2F255_9BACT</name>
<keyword evidence="1" id="KW-0732">Signal</keyword>
<comment type="caution">
    <text evidence="2">The sequence shown here is derived from an EMBL/GenBank/DDBJ whole genome shotgun (WGS) entry which is preliminary data.</text>
</comment>
<dbReference type="AlphaFoldDB" id="A0A4V2F255"/>
<evidence type="ECO:0008006" key="4">
    <source>
        <dbReference type="Google" id="ProtNLM"/>
    </source>
</evidence>
<dbReference type="OrthoDB" id="642190at2"/>